<comment type="caution">
    <text evidence="1">The sequence shown here is derived from an EMBL/GenBank/DDBJ whole genome shotgun (WGS) entry which is preliminary data.</text>
</comment>
<sequence length="629" mass="74110">MILELTKENLQNAGYDEIEVNQLYNTATTYTLQGTKGKIFVSKPENKFYTEIDFYRKTYLQNGELIFPLKCPDLISEYFDLALAKFLQNQQKLLGGIYNKEHQFNQFILLEISRSEIVIKNNKALIEKVGHWRLNNKEKDIQICEAYIDFIKNKVLTTEQPKQQTEINSYSKSYNQISFDEVSNKRKVDQSLNNWYLGDFFNEWLNDINKSINSYKYFDIDTIDKLREYNKDLCDLGTSLIKLYKVLSISTSDAEINSNIAFHLQEEQVLKNLEVIKFYNDFIKSTVRKNEYKKGNNFKEYCLDLLNNFTYNLNHILTIDVYKSPLKILFEDLKKSFTDSINLEELSLLNQLDRQNNSPKEEINILLKLNLQLDYFYGRISLAIMLNQRVHFLICSDENLFDIQKLKQYFINNTLNDFAKSEADKFVELTNELKILDQKYSSLPNPLIIHQYEYQNSRGGTNSGSARGALEYYHYHDNEISHLTESGFKNRSQKSKNIFSLNTNQLFYKCKDIQDLCIMNRQPQQNENSLSIAVKKEDVHNHIFKDNAFAVWESMFVEFDINESSRTDVKFMFEEMKKEGLIHKTVNQTTFLEWITLTYDGLIVQKTSNHSRSSERVKAYSRAKELYKS</sequence>
<accession>A0ABR7JAA1</accession>
<organism evidence="1 2">
    <name type="scientific">Flavobacterium kayseriense</name>
    <dbReference type="NCBI Taxonomy" id="2764714"/>
    <lineage>
        <taxon>Bacteria</taxon>
        <taxon>Pseudomonadati</taxon>
        <taxon>Bacteroidota</taxon>
        <taxon>Flavobacteriia</taxon>
        <taxon>Flavobacteriales</taxon>
        <taxon>Flavobacteriaceae</taxon>
        <taxon>Flavobacterium</taxon>
    </lineage>
</organism>
<dbReference type="RefSeq" id="WP_187010960.1">
    <property type="nucleotide sequence ID" value="NZ_JACRUI010000005.1"/>
</dbReference>
<dbReference type="EMBL" id="JACRUJ010000005">
    <property type="protein sequence ID" value="MBC5842463.1"/>
    <property type="molecule type" value="Genomic_DNA"/>
</dbReference>
<proteinExistence type="predicted"/>
<dbReference type="Proteomes" id="UP000629963">
    <property type="component" value="Unassembled WGS sequence"/>
</dbReference>
<evidence type="ECO:0000313" key="1">
    <source>
        <dbReference type="EMBL" id="MBC5842463.1"/>
    </source>
</evidence>
<keyword evidence="2" id="KW-1185">Reference proteome</keyword>
<gene>
    <name evidence="1" type="ORF">H8R23_13685</name>
</gene>
<protein>
    <submittedName>
        <fullName evidence="1">Uncharacterized protein</fullName>
    </submittedName>
</protein>
<reference evidence="1 2" key="1">
    <citation type="submission" date="2020-08" db="EMBL/GenBank/DDBJ databases">
        <title>Description of novel Flavobacterium F-380 isolate.</title>
        <authorList>
            <person name="Saticioglu I.B."/>
            <person name="Duman M."/>
            <person name="Altun S."/>
        </authorList>
    </citation>
    <scope>NUCLEOTIDE SEQUENCE [LARGE SCALE GENOMIC DNA]</scope>
    <source>
        <strain evidence="1 2">F-380</strain>
    </source>
</reference>
<evidence type="ECO:0000313" key="2">
    <source>
        <dbReference type="Proteomes" id="UP000629963"/>
    </source>
</evidence>
<name>A0ABR7JAA1_9FLAO</name>